<keyword evidence="5 7" id="KW-0808">Transferase</keyword>
<dbReference type="Pfam" id="PF00155">
    <property type="entry name" value="Aminotran_1_2"/>
    <property type="match status" value="1"/>
</dbReference>
<dbReference type="EMBL" id="LYOS01000002">
    <property type="protein sequence ID" value="OFV67966.1"/>
    <property type="molecule type" value="Genomic_DNA"/>
</dbReference>
<dbReference type="CDD" id="cd00609">
    <property type="entry name" value="AAT_like"/>
    <property type="match status" value="1"/>
</dbReference>
<evidence type="ECO:0000259" key="8">
    <source>
        <dbReference type="Pfam" id="PF00155"/>
    </source>
</evidence>
<keyword evidence="10" id="KW-1185">Reference proteome</keyword>
<dbReference type="InterPro" id="IPR015421">
    <property type="entry name" value="PyrdxlP-dep_Trfase_major"/>
</dbReference>
<dbReference type="EC" id="2.6.1.-" evidence="7"/>
<name>A0A1F2PBF1_9EURY</name>
<protein>
    <recommendedName>
        <fullName evidence="7">Aminotransferase</fullName>
        <ecNumber evidence="7">2.6.1.-</ecNumber>
    </recommendedName>
</protein>
<feature type="domain" description="Aminotransferase class I/classII large" evidence="8">
    <location>
        <begin position="28"/>
        <end position="377"/>
    </location>
</feature>
<evidence type="ECO:0000256" key="7">
    <source>
        <dbReference type="RuleBase" id="RU000481"/>
    </source>
</evidence>
<dbReference type="InterPro" id="IPR015424">
    <property type="entry name" value="PyrdxlP-dep_Trfase"/>
</dbReference>
<gene>
    <name evidence="9" type="ORF">SCAL_000606</name>
</gene>
<evidence type="ECO:0000256" key="4">
    <source>
        <dbReference type="ARBA" id="ARBA00022576"/>
    </source>
</evidence>
<dbReference type="PANTHER" id="PTHR46383:SF3">
    <property type="entry name" value="ASPARTATE AMINOTRANSFERASE-RELATED"/>
    <property type="match status" value="1"/>
</dbReference>
<dbReference type="FunFam" id="3.40.640.10:FF:000033">
    <property type="entry name" value="Aspartate aminotransferase"/>
    <property type="match status" value="1"/>
</dbReference>
<comment type="subunit">
    <text evidence="3">Homodimer.</text>
</comment>
<evidence type="ECO:0000313" key="9">
    <source>
        <dbReference type="EMBL" id="OFV67966.1"/>
    </source>
</evidence>
<dbReference type="GO" id="GO:0030170">
    <property type="term" value="F:pyridoxal phosphate binding"/>
    <property type="evidence" value="ECO:0007669"/>
    <property type="project" value="InterPro"/>
</dbReference>
<dbReference type="SUPFAM" id="SSF53383">
    <property type="entry name" value="PLP-dependent transferases"/>
    <property type="match status" value="1"/>
</dbReference>
<dbReference type="PANTHER" id="PTHR46383">
    <property type="entry name" value="ASPARTATE AMINOTRANSFERASE"/>
    <property type="match status" value="1"/>
</dbReference>
<keyword evidence="6" id="KW-0663">Pyridoxal phosphate</keyword>
<evidence type="ECO:0000256" key="3">
    <source>
        <dbReference type="ARBA" id="ARBA00011738"/>
    </source>
</evidence>
<sequence>MKPISQRLNDIPASGIRRFFDLILNTPDVISLGVGEPDFVTPWHIREAGIKALEDGRTSYTSNWGLIELRELISESVKCDCNVDYDMHGEVLVTSGVSEALDIAMRVLLDPGDEVIVIEPCYVSYKPCIILAYGKPVVVPTESSNEFKPTVEDIKSKITEKTKALILGYPNNPTGAILSKKELEEIADIANEHDLFVVSDEIYSRLTYNGKHTCFSSLDGMRERTILLNGFSKSYAMTGWRIGYACGNRDVIEAMMKIHQYTMLCAPIQSQLAACEALRNGEDACTEMVDEYNRRRRLMVAGLEEAGLECFNPRGAFYTFPSIEASGLNSTEFAERLFNEKKVAVVPGEVFGECGKGFVRCAYAVSVDDIREAMTRIREFMEELD</sequence>
<evidence type="ECO:0000256" key="1">
    <source>
        <dbReference type="ARBA" id="ARBA00001933"/>
    </source>
</evidence>
<dbReference type="PROSITE" id="PS00105">
    <property type="entry name" value="AA_TRANSFER_CLASS_1"/>
    <property type="match status" value="1"/>
</dbReference>
<dbReference type="AlphaFoldDB" id="A0A1F2PBF1"/>
<dbReference type="Gene3D" id="3.90.1150.10">
    <property type="entry name" value="Aspartate Aminotransferase, domain 1"/>
    <property type="match status" value="1"/>
</dbReference>
<keyword evidence="4 7" id="KW-0032">Aminotransferase</keyword>
<dbReference type="InterPro" id="IPR004839">
    <property type="entry name" value="Aminotransferase_I/II_large"/>
</dbReference>
<evidence type="ECO:0000256" key="6">
    <source>
        <dbReference type="ARBA" id="ARBA00022898"/>
    </source>
</evidence>
<evidence type="ECO:0000256" key="2">
    <source>
        <dbReference type="ARBA" id="ARBA00007441"/>
    </source>
</evidence>
<proteinExistence type="inferred from homology"/>
<comment type="cofactor">
    <cofactor evidence="1 7">
        <name>pyridoxal 5'-phosphate</name>
        <dbReference type="ChEBI" id="CHEBI:597326"/>
    </cofactor>
</comment>
<dbReference type="InterPro" id="IPR015422">
    <property type="entry name" value="PyrdxlP-dep_Trfase_small"/>
</dbReference>
<dbReference type="Proteomes" id="UP000186940">
    <property type="component" value="Unassembled WGS sequence"/>
</dbReference>
<dbReference type="GO" id="GO:0008483">
    <property type="term" value="F:transaminase activity"/>
    <property type="evidence" value="ECO:0007669"/>
    <property type="project" value="UniProtKB-KW"/>
</dbReference>
<dbReference type="InterPro" id="IPR004838">
    <property type="entry name" value="NHTrfase_class1_PyrdxlP-BS"/>
</dbReference>
<dbReference type="InterPro" id="IPR050596">
    <property type="entry name" value="AspAT/PAT-like"/>
</dbReference>
<dbReference type="GO" id="GO:0006520">
    <property type="term" value="P:amino acid metabolic process"/>
    <property type="evidence" value="ECO:0007669"/>
    <property type="project" value="InterPro"/>
</dbReference>
<evidence type="ECO:0000313" key="10">
    <source>
        <dbReference type="Proteomes" id="UP000186940"/>
    </source>
</evidence>
<accession>A0A1F2PBF1</accession>
<dbReference type="STRING" id="1838285.SCAL_000606"/>
<dbReference type="Gene3D" id="3.40.640.10">
    <property type="entry name" value="Type I PLP-dependent aspartate aminotransferase-like (Major domain)"/>
    <property type="match status" value="1"/>
</dbReference>
<comment type="caution">
    <text evidence="9">The sequence shown here is derived from an EMBL/GenBank/DDBJ whole genome shotgun (WGS) entry which is preliminary data.</text>
</comment>
<organism evidence="9 10">
    <name type="scientific">Candidatus Syntropharchaeum caldarium</name>
    <dbReference type="NCBI Taxonomy" id="1838285"/>
    <lineage>
        <taxon>Archaea</taxon>
        <taxon>Methanobacteriati</taxon>
        <taxon>Methanobacteriota</taxon>
        <taxon>Stenosarchaea group</taxon>
        <taxon>Methanomicrobia</taxon>
        <taxon>Methanosarcinales</taxon>
        <taxon>ANME-2 cluster</taxon>
        <taxon>Candidatus Syntropharchaeum</taxon>
    </lineage>
</organism>
<evidence type="ECO:0000256" key="5">
    <source>
        <dbReference type="ARBA" id="ARBA00022679"/>
    </source>
</evidence>
<comment type="similarity">
    <text evidence="2 7">Belongs to the class-I pyridoxal-phosphate-dependent aminotransferase family.</text>
</comment>
<dbReference type="PATRIC" id="fig|1838285.3.peg.615"/>
<reference evidence="9" key="1">
    <citation type="submission" date="2016-05" db="EMBL/GenBank/DDBJ databases">
        <title>Microbial consortia oxidize butane by reversing methanogenesis.</title>
        <authorList>
            <person name="Laso-Perez R."/>
            <person name="Richter M."/>
            <person name="Wegener G."/>
            <person name="Musat F."/>
        </authorList>
    </citation>
    <scope>NUCLEOTIDE SEQUENCE [LARGE SCALE GENOMIC DNA]</scope>
    <source>
        <strain evidence="9">BOX2</strain>
    </source>
</reference>